<proteinExistence type="inferred from homology"/>
<evidence type="ECO:0000313" key="8">
    <source>
        <dbReference type="EMBL" id="QKQ23993.1"/>
    </source>
</evidence>
<evidence type="ECO:0000256" key="1">
    <source>
        <dbReference type="ARBA" id="ARBA00004496"/>
    </source>
</evidence>
<dbReference type="GO" id="GO:0006450">
    <property type="term" value="P:regulation of translational fidelity"/>
    <property type="evidence" value="ECO:0007669"/>
    <property type="project" value="TreeGrafter"/>
</dbReference>
<dbReference type="EMBL" id="CP054490">
    <property type="protein sequence ID" value="QKQ23993.1"/>
    <property type="molecule type" value="Genomic_DNA"/>
</dbReference>
<evidence type="ECO:0000313" key="9">
    <source>
        <dbReference type="Proteomes" id="UP000509429"/>
    </source>
</evidence>
<dbReference type="KEGG" id="reo:HUE58_02170"/>
<dbReference type="Gene3D" id="3.90.870.10">
    <property type="entry name" value="DHBP synthase"/>
    <property type="match status" value="1"/>
</dbReference>
<dbReference type="GO" id="GO:0061710">
    <property type="term" value="F:L-threonylcarbamoyladenylate synthase"/>
    <property type="evidence" value="ECO:0007669"/>
    <property type="project" value="UniProtKB-EC"/>
</dbReference>
<accession>A0A6N0HNV2</accession>
<dbReference type="InterPro" id="IPR017945">
    <property type="entry name" value="DHBP_synth_RibB-like_a/b_dom"/>
</dbReference>
<keyword evidence="4" id="KW-0963">Cytoplasm</keyword>
<keyword evidence="5" id="KW-0808">Transferase</keyword>
<comment type="similarity">
    <text evidence="2">Belongs to the SUA5 family.</text>
</comment>
<dbReference type="Pfam" id="PF01300">
    <property type="entry name" value="Sua5_yciO_yrdC"/>
    <property type="match status" value="1"/>
</dbReference>
<dbReference type="Proteomes" id="UP000509429">
    <property type="component" value="Chromosome"/>
</dbReference>
<protein>
    <recommendedName>
        <fullName evidence="3">L-threonylcarbamoyladenylate synthase</fullName>
        <ecNumber evidence="3">2.7.7.87</ecNumber>
    </recommendedName>
</protein>
<reference evidence="8 9" key="1">
    <citation type="submission" date="2020-05" db="EMBL/GenBank/DDBJ databases">
        <title>Horizontal transmission and recombination maintain forever young bacterial symbiont genomes.</title>
        <authorList>
            <person name="Russell S.L."/>
            <person name="Pepper-Tunick E."/>
            <person name="Svedberg J."/>
            <person name="Byrne A."/>
            <person name="Ruelas Castillo J."/>
            <person name="Vollmers C."/>
            <person name="Beinart R.A."/>
            <person name="Corbett-Detig R."/>
        </authorList>
    </citation>
    <scope>NUCLEOTIDE SEQUENCE [LARGE SCALE GENOMIC DNA]</scope>
    <source>
        <strain evidence="8">JDF_Ridge</strain>
    </source>
</reference>
<gene>
    <name evidence="8" type="ORF">HUE58_02170</name>
</gene>
<dbReference type="SUPFAM" id="SSF55821">
    <property type="entry name" value="YrdC/RibB"/>
    <property type="match status" value="1"/>
</dbReference>
<dbReference type="AlphaFoldDB" id="A0A6N0HNV2"/>
<dbReference type="EC" id="2.7.7.87" evidence="3"/>
<feature type="domain" description="YrdC-like" evidence="7">
    <location>
        <begin position="2"/>
        <end position="178"/>
    </location>
</feature>
<dbReference type="RefSeq" id="WP_174605433.1">
    <property type="nucleotide sequence ID" value="NZ_CP054490.1"/>
</dbReference>
<evidence type="ECO:0000256" key="5">
    <source>
        <dbReference type="ARBA" id="ARBA00022679"/>
    </source>
</evidence>
<evidence type="ECO:0000256" key="6">
    <source>
        <dbReference type="ARBA" id="ARBA00048366"/>
    </source>
</evidence>
<dbReference type="InterPro" id="IPR050156">
    <property type="entry name" value="TC-AMP_synthase_SUA5"/>
</dbReference>
<comment type="subcellular location">
    <subcellularLocation>
        <location evidence="1">Cytoplasm</location>
    </subcellularLocation>
</comment>
<evidence type="ECO:0000259" key="7">
    <source>
        <dbReference type="PROSITE" id="PS51163"/>
    </source>
</evidence>
<comment type="catalytic activity">
    <reaction evidence="6">
        <text>L-threonine + hydrogencarbonate + ATP = L-threonylcarbamoyladenylate + diphosphate + H2O</text>
        <dbReference type="Rhea" id="RHEA:36407"/>
        <dbReference type="ChEBI" id="CHEBI:15377"/>
        <dbReference type="ChEBI" id="CHEBI:17544"/>
        <dbReference type="ChEBI" id="CHEBI:30616"/>
        <dbReference type="ChEBI" id="CHEBI:33019"/>
        <dbReference type="ChEBI" id="CHEBI:57926"/>
        <dbReference type="ChEBI" id="CHEBI:73682"/>
        <dbReference type="EC" id="2.7.7.87"/>
    </reaction>
</comment>
<name>A0A6N0HNV2_9GAMM</name>
<dbReference type="GO" id="GO:0005737">
    <property type="term" value="C:cytoplasm"/>
    <property type="evidence" value="ECO:0007669"/>
    <property type="project" value="UniProtKB-SubCell"/>
</dbReference>
<evidence type="ECO:0000256" key="3">
    <source>
        <dbReference type="ARBA" id="ARBA00012584"/>
    </source>
</evidence>
<sequence length="178" mass="19554">MNFQTRLAASCLKTGGVISNPTDTIQGLTCLPKFELSMARMLQLKRRSSAKGLILLASDVRYFIDYVEDASLLVDVIIDAQPTTYLLKANEHASKLLTGGFDTIALRLTNNQLITNLCVTTNSALVSSSANITSKCSATSMLDLKEFFSKKLDFIIPPKTYNIQASKIINLQTGEKIR</sequence>
<dbReference type="PANTHER" id="PTHR17490:SF18">
    <property type="entry name" value="THREONYLCARBAMOYL-AMP SYNTHASE"/>
    <property type="match status" value="1"/>
</dbReference>
<dbReference type="PANTHER" id="PTHR17490">
    <property type="entry name" value="SUA5"/>
    <property type="match status" value="1"/>
</dbReference>
<evidence type="ECO:0000256" key="4">
    <source>
        <dbReference type="ARBA" id="ARBA00022490"/>
    </source>
</evidence>
<dbReference type="PROSITE" id="PS51163">
    <property type="entry name" value="YRDC"/>
    <property type="match status" value="1"/>
</dbReference>
<dbReference type="GO" id="GO:0000049">
    <property type="term" value="F:tRNA binding"/>
    <property type="evidence" value="ECO:0007669"/>
    <property type="project" value="TreeGrafter"/>
</dbReference>
<dbReference type="GO" id="GO:0003725">
    <property type="term" value="F:double-stranded RNA binding"/>
    <property type="evidence" value="ECO:0007669"/>
    <property type="project" value="InterPro"/>
</dbReference>
<dbReference type="InterPro" id="IPR006070">
    <property type="entry name" value="Sua5-like_dom"/>
</dbReference>
<organism evidence="8 9">
    <name type="scientific">Candidatus Ruthia endofausta</name>
    <dbReference type="NCBI Taxonomy" id="2738852"/>
    <lineage>
        <taxon>Bacteria</taxon>
        <taxon>Pseudomonadati</taxon>
        <taxon>Pseudomonadota</taxon>
        <taxon>Gammaproteobacteria</taxon>
        <taxon>Candidatus Pseudothioglobaceae</taxon>
        <taxon>Candidatus Ruthturnera</taxon>
    </lineage>
</organism>
<keyword evidence="9" id="KW-1185">Reference proteome</keyword>
<evidence type="ECO:0000256" key="2">
    <source>
        <dbReference type="ARBA" id="ARBA00007663"/>
    </source>
</evidence>